<dbReference type="InterPro" id="IPR013611">
    <property type="entry name" value="Transp-assoc_OB_typ2"/>
</dbReference>
<dbReference type="Gene3D" id="3.40.50.300">
    <property type="entry name" value="P-loop containing nucleotide triphosphate hydrolases"/>
    <property type="match status" value="1"/>
</dbReference>
<dbReference type="SUPFAM" id="SSF52540">
    <property type="entry name" value="P-loop containing nucleoside triphosphate hydrolases"/>
    <property type="match status" value="1"/>
</dbReference>
<dbReference type="InterPro" id="IPR003593">
    <property type="entry name" value="AAA+_ATPase"/>
</dbReference>
<dbReference type="EMBL" id="JALJRB010000016">
    <property type="protein sequence ID" value="MCJ8501702.1"/>
    <property type="molecule type" value="Genomic_DNA"/>
</dbReference>
<dbReference type="Pfam" id="PF08402">
    <property type="entry name" value="TOBE_2"/>
    <property type="match status" value="1"/>
</dbReference>
<dbReference type="InterPro" id="IPR012340">
    <property type="entry name" value="NA-bd_OB-fold"/>
</dbReference>
<dbReference type="PANTHER" id="PTHR43875:SF1">
    <property type="entry name" value="OSMOPROTECTIVE COMPOUNDS UPTAKE ATP-BINDING PROTEIN GGTA"/>
    <property type="match status" value="1"/>
</dbReference>
<keyword evidence="4 7" id="KW-0067">ATP-binding</keyword>
<evidence type="ECO:0000313" key="7">
    <source>
        <dbReference type="EMBL" id="MCJ8501702.1"/>
    </source>
</evidence>
<dbReference type="InterPro" id="IPR047641">
    <property type="entry name" value="ABC_transpr_MalK/UgpC-like"/>
</dbReference>
<gene>
    <name evidence="7" type="ORF">MRX98_14055</name>
</gene>
<dbReference type="SUPFAM" id="SSF50331">
    <property type="entry name" value="MOP-like"/>
    <property type="match status" value="1"/>
</dbReference>
<evidence type="ECO:0000256" key="3">
    <source>
        <dbReference type="ARBA" id="ARBA00022741"/>
    </source>
</evidence>
<dbReference type="InterPro" id="IPR003439">
    <property type="entry name" value="ABC_transporter-like_ATP-bd"/>
</dbReference>
<protein>
    <submittedName>
        <fullName evidence="7">ABC transporter ATP-binding protein</fullName>
    </submittedName>
</protein>
<dbReference type="SMART" id="SM00382">
    <property type="entry name" value="AAA"/>
    <property type="match status" value="1"/>
</dbReference>
<dbReference type="PROSITE" id="PS50893">
    <property type="entry name" value="ABC_TRANSPORTER_2"/>
    <property type="match status" value="1"/>
</dbReference>
<keyword evidence="3" id="KW-0547">Nucleotide-binding</keyword>
<keyword evidence="5" id="KW-0472">Membrane</keyword>
<dbReference type="GO" id="GO:0055052">
    <property type="term" value="C:ATP-binding cassette (ABC) transporter complex, substrate-binding subunit-containing"/>
    <property type="evidence" value="ECO:0007669"/>
    <property type="project" value="TreeGrafter"/>
</dbReference>
<name>A0AA41UKR4_9BACT</name>
<dbReference type="Gene3D" id="2.40.50.100">
    <property type="match status" value="1"/>
</dbReference>
<dbReference type="GO" id="GO:0015408">
    <property type="term" value="F:ABC-type ferric iron transporter activity"/>
    <property type="evidence" value="ECO:0007669"/>
    <property type="project" value="InterPro"/>
</dbReference>
<dbReference type="Proteomes" id="UP001165427">
    <property type="component" value="Unassembled WGS sequence"/>
</dbReference>
<keyword evidence="1" id="KW-0813">Transport</keyword>
<keyword evidence="8" id="KW-1185">Reference proteome</keyword>
<evidence type="ECO:0000256" key="1">
    <source>
        <dbReference type="ARBA" id="ARBA00022448"/>
    </source>
</evidence>
<evidence type="ECO:0000259" key="6">
    <source>
        <dbReference type="PROSITE" id="PS50893"/>
    </source>
</evidence>
<dbReference type="GO" id="GO:0016887">
    <property type="term" value="F:ATP hydrolysis activity"/>
    <property type="evidence" value="ECO:0007669"/>
    <property type="project" value="InterPro"/>
</dbReference>
<dbReference type="Pfam" id="PF00005">
    <property type="entry name" value="ABC_tran"/>
    <property type="match status" value="1"/>
</dbReference>
<dbReference type="CDD" id="cd03259">
    <property type="entry name" value="ABC_Carb_Solutes_like"/>
    <property type="match status" value="1"/>
</dbReference>
<dbReference type="InterPro" id="IPR008995">
    <property type="entry name" value="Mo/tungstate-bd_C_term_dom"/>
</dbReference>
<comment type="caution">
    <text evidence="7">The sequence shown here is derived from an EMBL/GenBank/DDBJ whole genome shotgun (WGS) entry which is preliminary data.</text>
</comment>
<evidence type="ECO:0000256" key="4">
    <source>
        <dbReference type="ARBA" id="ARBA00022840"/>
    </source>
</evidence>
<dbReference type="InterPro" id="IPR027417">
    <property type="entry name" value="P-loop_NTPase"/>
</dbReference>
<accession>A0AA41UKR4</accession>
<dbReference type="InterPro" id="IPR015853">
    <property type="entry name" value="ABC_transpr_FbpC"/>
</dbReference>
<dbReference type="Gene3D" id="2.40.50.140">
    <property type="entry name" value="Nucleic acid-binding proteins"/>
    <property type="match status" value="1"/>
</dbReference>
<feature type="domain" description="ABC transporter" evidence="6">
    <location>
        <begin position="3"/>
        <end position="233"/>
    </location>
</feature>
<dbReference type="GO" id="GO:0005524">
    <property type="term" value="F:ATP binding"/>
    <property type="evidence" value="ECO:0007669"/>
    <property type="project" value="UniProtKB-KW"/>
</dbReference>
<dbReference type="AlphaFoldDB" id="A0AA41UKR4"/>
<dbReference type="PANTHER" id="PTHR43875">
    <property type="entry name" value="MALTODEXTRIN IMPORT ATP-BINDING PROTEIN MSMX"/>
    <property type="match status" value="1"/>
</dbReference>
<proteinExistence type="predicted"/>
<evidence type="ECO:0000256" key="5">
    <source>
        <dbReference type="ARBA" id="ARBA00023136"/>
    </source>
</evidence>
<evidence type="ECO:0000313" key="8">
    <source>
        <dbReference type="Proteomes" id="UP001165427"/>
    </source>
</evidence>
<organism evidence="7 8">
    <name type="scientific">Desulfatitalea alkaliphila</name>
    <dbReference type="NCBI Taxonomy" id="2929485"/>
    <lineage>
        <taxon>Bacteria</taxon>
        <taxon>Pseudomonadati</taxon>
        <taxon>Thermodesulfobacteriota</taxon>
        <taxon>Desulfobacteria</taxon>
        <taxon>Desulfobacterales</taxon>
        <taxon>Desulfosarcinaceae</taxon>
        <taxon>Desulfatitalea</taxon>
    </lineage>
</organism>
<sequence length="362" mass="40168">MGLLLEGVDKIVGREIHLKDIQLELATGSRTVILGRTLAGKTSLLRLMAGLDKPTHGRVLEDGRDVTKVTVRKRSVAMVYQQFINYPSLTVYDNIASPLKLAGIPKTEIDTRVRRTAAMLHIDNLLDRLPSELSGGQQQRTAIARALVKESRLLLLDEPLVNLDYKLREELRVELQQIFQQRDAIVVYTTTEPAEALMLGGDIVVLDEGRMLQVGPTAQVYRRPATTRVAEIFSDPPINFLPGKVHQGRAHLGKDIHMPLQQHMQGLAESDYTFGVRCNHLCIAPSGADDIQLRAVVELSEINGSETFIHVVYDGHRLVIQHNGVQQLKIGREVPVYVNPCQFFVFDAAGRLAAAPGEACRV</sequence>
<keyword evidence="2" id="KW-1003">Cell membrane</keyword>
<dbReference type="RefSeq" id="WP_246910500.1">
    <property type="nucleotide sequence ID" value="NZ_JALJRB010000016.1"/>
</dbReference>
<reference evidence="7" key="1">
    <citation type="submission" date="2022-04" db="EMBL/GenBank/DDBJ databases">
        <title>Desulfatitalea alkaliphila sp. nov., a novel anaerobic sulfate-reducing bacterium isolated from terrestrial mud volcano, Taman Peninsula, Russia.</title>
        <authorList>
            <person name="Khomyakova M.A."/>
            <person name="Merkel A.Y."/>
            <person name="Slobodkin A.I."/>
        </authorList>
    </citation>
    <scope>NUCLEOTIDE SEQUENCE</scope>
    <source>
        <strain evidence="7">M08but</strain>
    </source>
</reference>
<evidence type="ECO:0000256" key="2">
    <source>
        <dbReference type="ARBA" id="ARBA00022475"/>
    </source>
</evidence>